<gene>
    <name evidence="1" type="ORF">SAMN04488007_3346</name>
</gene>
<protein>
    <submittedName>
        <fullName evidence="1">Uncharacterized protein</fullName>
    </submittedName>
</protein>
<evidence type="ECO:0000313" key="2">
    <source>
        <dbReference type="Proteomes" id="UP000184314"/>
    </source>
</evidence>
<sequence length="415" mass="47073">MVTTIIPKQTLVITPEGETYLSQIYEELTIAIKKTYNENEIRELLLSIIIETTKETYTSKKNAVVELKNLAKNVYDFSTDKFQTYKTNGIKISLNRDFDKLSNYTEKGLEKLDHYRQNAPDILKTLSKEIPKNKNELVDKLASGVMSILIFYMSAGGMDLEGGIPDLDLHAGIGYHRHWMSHSIVSGIIFEFTSRGILNTYDQIHKNLPPTRHRFWDISKKFIDNNKELAIGSMWAGIGAHLIKDSALIAGGFKPYVGVPIEMSKGAHQGLFMANGLVSSIFGASSIKNSESFKVQNEYVLNTEVTPLEVLMDSVIHIEPTPVKLKVMFRNNDTDAIRILLKEIGESTFDHFFNQTQAKNRPKSMKGFYLEAIDNEVMLCYEYPSKATLKIMDVKNYSTVPKTKWDFVKTNKVLS</sequence>
<dbReference type="Proteomes" id="UP000184314">
    <property type="component" value="Unassembled WGS sequence"/>
</dbReference>
<accession>A0A1M6TSW0</accession>
<organism evidence="1 2">
    <name type="scientific">Maribacter aquivivus</name>
    <dbReference type="NCBI Taxonomy" id="228958"/>
    <lineage>
        <taxon>Bacteria</taxon>
        <taxon>Pseudomonadati</taxon>
        <taxon>Bacteroidota</taxon>
        <taxon>Flavobacteriia</taxon>
        <taxon>Flavobacteriales</taxon>
        <taxon>Flavobacteriaceae</taxon>
        <taxon>Maribacter</taxon>
    </lineage>
</organism>
<proteinExistence type="predicted"/>
<name>A0A1M6TSW0_9FLAO</name>
<dbReference type="OrthoDB" id="1440040at2"/>
<evidence type="ECO:0000313" key="1">
    <source>
        <dbReference type="EMBL" id="SHK59908.1"/>
    </source>
</evidence>
<dbReference type="RefSeq" id="WP_139251997.1">
    <property type="nucleotide sequence ID" value="NZ_FQZX01000003.1"/>
</dbReference>
<reference evidence="2" key="1">
    <citation type="submission" date="2016-11" db="EMBL/GenBank/DDBJ databases">
        <authorList>
            <person name="Varghese N."/>
            <person name="Submissions S."/>
        </authorList>
    </citation>
    <scope>NUCLEOTIDE SEQUENCE [LARGE SCALE GENOMIC DNA]</scope>
    <source>
        <strain evidence="2">DSM 16478</strain>
    </source>
</reference>
<dbReference type="EMBL" id="FQZX01000003">
    <property type="protein sequence ID" value="SHK59908.1"/>
    <property type="molecule type" value="Genomic_DNA"/>
</dbReference>
<dbReference type="AlphaFoldDB" id="A0A1M6TSW0"/>
<dbReference type="STRING" id="228958.SAMN04488007_3346"/>
<keyword evidence="2" id="KW-1185">Reference proteome</keyword>